<protein>
    <submittedName>
        <fullName evidence="3">Uncharacterized protein</fullName>
    </submittedName>
</protein>
<dbReference type="Proteomes" id="UP001176059">
    <property type="component" value="Unassembled WGS sequence"/>
</dbReference>
<evidence type="ECO:0000256" key="1">
    <source>
        <dbReference type="SAM" id="MobiDB-lite"/>
    </source>
</evidence>
<feature type="region of interest" description="Disordered" evidence="1">
    <location>
        <begin position="49"/>
        <end position="114"/>
    </location>
</feature>
<feature type="chain" id="PRO_5041433311" evidence="2">
    <location>
        <begin position="23"/>
        <end position="254"/>
    </location>
</feature>
<accession>A0AA38MU96</accession>
<feature type="compositionally biased region" description="Pro residues" evidence="1">
    <location>
        <begin position="53"/>
        <end position="76"/>
    </location>
</feature>
<feature type="compositionally biased region" description="Pro residues" evidence="1">
    <location>
        <begin position="235"/>
        <end position="246"/>
    </location>
</feature>
<dbReference type="EMBL" id="JANVFO010000022">
    <property type="protein sequence ID" value="KAJ3732749.1"/>
    <property type="molecule type" value="Genomic_DNA"/>
</dbReference>
<evidence type="ECO:0000256" key="2">
    <source>
        <dbReference type="SAM" id="SignalP"/>
    </source>
</evidence>
<keyword evidence="4" id="KW-1185">Reference proteome</keyword>
<organism evidence="3 4">
    <name type="scientific">Lentinula guzmanii</name>
    <dbReference type="NCBI Taxonomy" id="2804957"/>
    <lineage>
        <taxon>Eukaryota</taxon>
        <taxon>Fungi</taxon>
        <taxon>Dikarya</taxon>
        <taxon>Basidiomycota</taxon>
        <taxon>Agaricomycotina</taxon>
        <taxon>Agaricomycetes</taxon>
        <taxon>Agaricomycetidae</taxon>
        <taxon>Agaricales</taxon>
        <taxon>Marasmiineae</taxon>
        <taxon>Omphalotaceae</taxon>
        <taxon>Lentinula</taxon>
    </lineage>
</organism>
<gene>
    <name evidence="3" type="ORF">DFJ43DRAFT_1154151</name>
</gene>
<evidence type="ECO:0000313" key="4">
    <source>
        <dbReference type="Proteomes" id="UP001176059"/>
    </source>
</evidence>
<proteinExistence type="predicted"/>
<feature type="signal peptide" evidence="2">
    <location>
        <begin position="1"/>
        <end position="22"/>
    </location>
</feature>
<reference evidence="3" key="2">
    <citation type="journal article" date="2023" name="Proc. Natl. Acad. Sci. U.S.A.">
        <title>A global phylogenomic analysis of the shiitake genus Lentinula.</title>
        <authorList>
            <person name="Sierra-Patev S."/>
            <person name="Min B."/>
            <person name="Naranjo-Ortiz M."/>
            <person name="Looney B."/>
            <person name="Konkel Z."/>
            <person name="Slot J.C."/>
            <person name="Sakamoto Y."/>
            <person name="Steenwyk J.L."/>
            <person name="Rokas A."/>
            <person name="Carro J."/>
            <person name="Camarero S."/>
            <person name="Ferreira P."/>
            <person name="Molpeceres G."/>
            <person name="Ruiz-Duenas F.J."/>
            <person name="Serrano A."/>
            <person name="Henrissat B."/>
            <person name="Drula E."/>
            <person name="Hughes K.W."/>
            <person name="Mata J.L."/>
            <person name="Ishikawa N.K."/>
            <person name="Vargas-Isla R."/>
            <person name="Ushijima S."/>
            <person name="Smith C.A."/>
            <person name="Donoghue J."/>
            <person name="Ahrendt S."/>
            <person name="Andreopoulos W."/>
            <person name="He G."/>
            <person name="LaButti K."/>
            <person name="Lipzen A."/>
            <person name="Ng V."/>
            <person name="Riley R."/>
            <person name="Sandor L."/>
            <person name="Barry K."/>
            <person name="Martinez A.T."/>
            <person name="Xiao Y."/>
            <person name="Gibbons J.G."/>
            <person name="Terashima K."/>
            <person name="Grigoriev I.V."/>
            <person name="Hibbett D."/>
        </authorList>
    </citation>
    <scope>NUCLEOTIDE SEQUENCE</scope>
    <source>
        <strain evidence="3">ET3784</strain>
    </source>
</reference>
<keyword evidence="2" id="KW-0732">Signal</keyword>
<comment type="caution">
    <text evidence="3">The sequence shown here is derived from an EMBL/GenBank/DDBJ whole genome shotgun (WGS) entry which is preliminary data.</text>
</comment>
<feature type="region of interest" description="Disordered" evidence="1">
    <location>
        <begin position="235"/>
        <end position="254"/>
    </location>
</feature>
<dbReference type="AlphaFoldDB" id="A0AA38MU96"/>
<reference evidence="3" key="1">
    <citation type="submission" date="2022-08" db="EMBL/GenBank/DDBJ databases">
        <authorList>
            <consortium name="DOE Joint Genome Institute"/>
            <person name="Min B."/>
            <person name="Sierra-Patev S."/>
            <person name="Naranjo-Ortiz M."/>
            <person name="Looney B."/>
            <person name="Konkel Z."/>
            <person name="Slot J.C."/>
            <person name="Sakamoto Y."/>
            <person name="Steenwyk J.L."/>
            <person name="Rokas A."/>
            <person name="Carro J."/>
            <person name="Camarero S."/>
            <person name="Ferreira P."/>
            <person name="Molpeceres G."/>
            <person name="Ruiz-duenas F.J."/>
            <person name="Serrano A."/>
            <person name="Henrissat B."/>
            <person name="Drula E."/>
            <person name="Hughes K.W."/>
            <person name="Mata J.L."/>
            <person name="Ishikawa N.K."/>
            <person name="Vargas-Isla R."/>
            <person name="Ushijima S."/>
            <person name="Smith C.A."/>
            <person name="Ahrendt S."/>
            <person name="Andreopoulos W."/>
            <person name="He G."/>
            <person name="LaButti K."/>
            <person name="Lipzen A."/>
            <person name="Ng V."/>
            <person name="Riley R."/>
            <person name="Sandor L."/>
            <person name="Barry K."/>
            <person name="Martinez A.T."/>
            <person name="Xiao Y."/>
            <person name="Gibbons J.G."/>
            <person name="Terashima K."/>
            <person name="Hibbett D.S."/>
            <person name="Grigoriev I.V."/>
        </authorList>
    </citation>
    <scope>NUCLEOTIDE SEQUENCE</scope>
    <source>
        <strain evidence="3">ET3784</strain>
    </source>
</reference>
<name>A0AA38MU96_9AGAR</name>
<evidence type="ECO:0000313" key="3">
    <source>
        <dbReference type="EMBL" id="KAJ3732749.1"/>
    </source>
</evidence>
<sequence>MRRSLFHLVPLFFCYLFFFAFALPFEPQRTVGSDSTEGQSLQSLQTRGLPYFISPPSPSSPPPLSLPPPELSPHPFRPQEEPPRPPQRSQTQQGHRTQRQNPRPLQRPAAPMNPSQTLRLPVIQIFFPQCAGVPESRERTQDATGIVRRYLQSSSRPPYPFRRLTFRNHYLSLVEDQIHFKMIDFHYRAYCNPSCDGTAFLVNINGSTFHHGDLVYNGTVPTEFLSTADILNYAPLPPPPPPPPPHPHPRPGLL</sequence>